<dbReference type="EMBL" id="CP019471">
    <property type="protein sequence ID" value="UQC74403.1"/>
    <property type="molecule type" value="Genomic_DNA"/>
</dbReference>
<keyword evidence="3" id="KW-1185">Reference proteome</keyword>
<gene>
    <name evidence="2" type="ORF">CLUP02_01053</name>
</gene>
<dbReference type="GeneID" id="73335106"/>
<evidence type="ECO:0000313" key="3">
    <source>
        <dbReference type="Proteomes" id="UP000830671"/>
    </source>
</evidence>
<keyword evidence="1" id="KW-1133">Transmembrane helix</keyword>
<evidence type="ECO:0000313" key="2">
    <source>
        <dbReference type="EMBL" id="UQC74403.1"/>
    </source>
</evidence>
<sequence>IGVKKFSIIVTKRKRAYYFALLINKKFIIIIKAIFTIKNYVLAFLILSSSVYITK</sequence>
<name>A0A9Q8SC89_9PEZI</name>
<keyword evidence="1" id="KW-0472">Membrane</keyword>
<protein>
    <submittedName>
        <fullName evidence="2">Uncharacterized protein</fullName>
    </submittedName>
</protein>
<dbReference type="RefSeq" id="XP_049136053.1">
    <property type="nucleotide sequence ID" value="XM_049280096.1"/>
</dbReference>
<feature type="transmembrane region" description="Helical" evidence="1">
    <location>
        <begin position="27"/>
        <end position="53"/>
    </location>
</feature>
<evidence type="ECO:0000256" key="1">
    <source>
        <dbReference type="SAM" id="Phobius"/>
    </source>
</evidence>
<keyword evidence="1" id="KW-0812">Transmembrane</keyword>
<dbReference type="Proteomes" id="UP000830671">
    <property type="component" value="Chromosome 1"/>
</dbReference>
<reference evidence="2" key="1">
    <citation type="journal article" date="2021" name="Mol. Plant Microbe Interact.">
        <title>Complete Genome Sequence of the Plant-Pathogenic Fungus Colletotrichum lupini.</title>
        <authorList>
            <person name="Baroncelli R."/>
            <person name="Pensec F."/>
            <person name="Da Lio D."/>
            <person name="Boufleur T."/>
            <person name="Vicente I."/>
            <person name="Sarrocco S."/>
            <person name="Picot A."/>
            <person name="Baraldi E."/>
            <person name="Sukno S."/>
            <person name="Thon M."/>
            <person name="Le Floch G."/>
        </authorList>
    </citation>
    <scope>NUCLEOTIDE SEQUENCE</scope>
    <source>
        <strain evidence="2">IMI 504893</strain>
    </source>
</reference>
<proteinExistence type="predicted"/>
<dbReference type="AlphaFoldDB" id="A0A9Q8SC89"/>
<accession>A0A9Q8SC89</accession>
<organism evidence="2 3">
    <name type="scientific">Colletotrichum lupini</name>
    <dbReference type="NCBI Taxonomy" id="145971"/>
    <lineage>
        <taxon>Eukaryota</taxon>
        <taxon>Fungi</taxon>
        <taxon>Dikarya</taxon>
        <taxon>Ascomycota</taxon>
        <taxon>Pezizomycotina</taxon>
        <taxon>Sordariomycetes</taxon>
        <taxon>Hypocreomycetidae</taxon>
        <taxon>Glomerellales</taxon>
        <taxon>Glomerellaceae</taxon>
        <taxon>Colletotrichum</taxon>
        <taxon>Colletotrichum acutatum species complex</taxon>
    </lineage>
</organism>
<feature type="non-terminal residue" evidence="2">
    <location>
        <position position="1"/>
    </location>
</feature>
<dbReference type="KEGG" id="clup:CLUP02_01053"/>